<dbReference type="CDD" id="cd03884">
    <property type="entry name" value="M20_bAS"/>
    <property type="match status" value="1"/>
</dbReference>
<evidence type="ECO:0000313" key="10">
    <source>
        <dbReference type="EMBL" id="GEK93840.1"/>
    </source>
</evidence>
<accession>A0A511B065</accession>
<dbReference type="NCBIfam" id="NF006775">
    <property type="entry name" value="PRK09290.2-5"/>
    <property type="match status" value="1"/>
</dbReference>
<dbReference type="PANTHER" id="PTHR32494">
    <property type="entry name" value="ALLANTOATE DEIMINASE-RELATED"/>
    <property type="match status" value="1"/>
</dbReference>
<proteinExistence type="inferred from homology"/>
<feature type="binding site" evidence="7">
    <location>
        <position position="169"/>
    </location>
    <ligand>
        <name>Zn(2+)</name>
        <dbReference type="ChEBI" id="CHEBI:29105"/>
        <label>1</label>
    </ligand>
</feature>
<feature type="binding site" evidence="8">
    <location>
        <position position="194"/>
    </location>
    <ligand>
        <name>allantoate</name>
        <dbReference type="ChEBI" id="CHEBI:17536"/>
    </ligand>
</feature>
<dbReference type="GO" id="GO:0046872">
    <property type="term" value="F:metal ion binding"/>
    <property type="evidence" value="ECO:0007669"/>
    <property type="project" value="UniProtKB-KW"/>
</dbReference>
<comment type="cofactor">
    <cofactor evidence="7">
        <name>Zn(2+)</name>
        <dbReference type="ChEBI" id="CHEBI:29105"/>
    </cofactor>
    <text evidence="7">Binds 2 Zn(2+) ions per subunit.</text>
</comment>
<protein>
    <submittedName>
        <fullName evidence="10">Zn-dependent hydrolase</fullName>
    </submittedName>
</protein>
<evidence type="ECO:0000256" key="7">
    <source>
        <dbReference type="PIRSR" id="PIRSR001235-1"/>
    </source>
</evidence>
<comment type="cofactor">
    <cofactor evidence="1">
        <name>Mn(2+)</name>
        <dbReference type="ChEBI" id="CHEBI:29035"/>
    </cofactor>
</comment>
<sequence>MEGGLFRFWLGDAYRKALEQVRIWMEEAGMSVRIDAAGSIIGRYEALTPDAPALMTGSHLDTVRNGGAYDGILGVMLGIEMVAALNSDGIRMPFAIEVVGFGDEEGSRFPAPMLCSRTMAGQVDTVPSAIVDAQGKSIAQAMEDYGLDPALLKNAVRQKGEILAFIEAHIEQGPCLEAEDGSLGVVSAIAAQTRQRVRIYGQADHAGTTPMTLRRDALAAAAEVVSAVERIGVASGENHVATVGFLEVHPNVSNVIPGEVRFSLDMRAETEAQRDRMVLQIQEEIRNIVARRGLKASFEQSHFLPSAACTPEMVSQLEKAVSSVTGRPASRLLSGAGHDAMAMVHLCPMAMLFIRSPGGLSHHPDEDVRVEDVELAHRALLAFVKEFHLS</sequence>
<comment type="subunit">
    <text evidence="3">Homodimer.</text>
</comment>
<dbReference type="Proteomes" id="UP000321230">
    <property type="component" value="Unassembled WGS sequence"/>
</dbReference>
<dbReference type="GO" id="GO:0016813">
    <property type="term" value="F:hydrolase activity, acting on carbon-nitrogen (but not peptide) bonds, in linear amidines"/>
    <property type="evidence" value="ECO:0007669"/>
    <property type="project" value="InterPro"/>
</dbReference>
<keyword evidence="6" id="KW-0464">Manganese</keyword>
<dbReference type="Gene3D" id="3.30.70.360">
    <property type="match status" value="1"/>
</dbReference>
<reference evidence="10 11" key="1">
    <citation type="submission" date="2019-07" db="EMBL/GenBank/DDBJ databases">
        <title>Whole genome shotgun sequence of Gluconobacter wancherniae NBRC 103581.</title>
        <authorList>
            <person name="Hosoyama A."/>
            <person name="Uohara A."/>
            <person name="Ohji S."/>
            <person name="Ichikawa N."/>
        </authorList>
    </citation>
    <scope>NUCLEOTIDE SEQUENCE [LARGE SCALE GENOMIC DNA]</scope>
    <source>
        <strain evidence="10 11">NBRC 103581</strain>
    </source>
</reference>
<evidence type="ECO:0000259" key="9">
    <source>
        <dbReference type="Pfam" id="PF07687"/>
    </source>
</evidence>
<dbReference type="InterPro" id="IPR036264">
    <property type="entry name" value="Bact_exopeptidase_dim_dom"/>
</dbReference>
<feature type="binding site" evidence="8">
    <location>
        <position position="267"/>
    </location>
    <ligand>
        <name>allantoate</name>
        <dbReference type="ChEBI" id="CHEBI:17536"/>
    </ligand>
</feature>
<feature type="domain" description="Peptidase M20 dimerisation" evidence="9">
    <location>
        <begin position="196"/>
        <end position="288"/>
    </location>
</feature>
<keyword evidence="4 7" id="KW-0479">Metal-binding</keyword>
<feature type="binding site" evidence="7">
    <location>
        <position position="59"/>
    </location>
    <ligand>
        <name>Zn(2+)</name>
        <dbReference type="ChEBI" id="CHEBI:29105"/>
        <label>1</label>
    </ligand>
</feature>
<name>A0A511B065_9PROT</name>
<dbReference type="InterPro" id="IPR010158">
    <property type="entry name" value="Amidase_Cbmase"/>
</dbReference>
<dbReference type="PIRSF" id="PIRSF001235">
    <property type="entry name" value="Amidase_carbamoylase"/>
    <property type="match status" value="1"/>
</dbReference>
<keyword evidence="11" id="KW-1185">Reference proteome</keyword>
<feature type="binding site" evidence="8">
    <location>
        <position position="254"/>
    </location>
    <ligand>
        <name>allantoate</name>
        <dbReference type="ChEBI" id="CHEBI:17536"/>
    </ligand>
</feature>
<evidence type="ECO:0000256" key="1">
    <source>
        <dbReference type="ARBA" id="ARBA00001936"/>
    </source>
</evidence>
<comment type="caution">
    <text evidence="10">The sequence shown here is derived from an EMBL/GenBank/DDBJ whole genome shotgun (WGS) entry which is preliminary data.</text>
</comment>
<dbReference type="EMBL" id="BJUZ01000002">
    <property type="protein sequence ID" value="GEK93840.1"/>
    <property type="molecule type" value="Genomic_DNA"/>
</dbReference>
<evidence type="ECO:0000256" key="5">
    <source>
        <dbReference type="ARBA" id="ARBA00022801"/>
    </source>
</evidence>
<feature type="binding site" evidence="7">
    <location>
        <position position="70"/>
    </location>
    <ligand>
        <name>Zn(2+)</name>
        <dbReference type="ChEBI" id="CHEBI:29105"/>
        <label>2</label>
    </ligand>
</feature>
<feature type="binding site" evidence="7">
    <location>
        <position position="70"/>
    </location>
    <ligand>
        <name>Zn(2+)</name>
        <dbReference type="ChEBI" id="CHEBI:29105"/>
        <label>1</label>
    </ligand>
</feature>
<keyword evidence="5 10" id="KW-0378">Hydrolase</keyword>
<dbReference type="SUPFAM" id="SSF53187">
    <property type="entry name" value="Zn-dependent exopeptidases"/>
    <property type="match status" value="1"/>
</dbReference>
<evidence type="ECO:0000256" key="2">
    <source>
        <dbReference type="ARBA" id="ARBA00006153"/>
    </source>
</evidence>
<dbReference type="AlphaFoldDB" id="A0A511B065"/>
<evidence type="ECO:0000256" key="4">
    <source>
        <dbReference type="ARBA" id="ARBA00022723"/>
    </source>
</evidence>
<evidence type="ECO:0000256" key="8">
    <source>
        <dbReference type="PIRSR" id="PIRSR001235-2"/>
    </source>
</evidence>
<dbReference type="Pfam" id="PF01546">
    <property type="entry name" value="Peptidase_M20"/>
    <property type="match status" value="1"/>
</dbReference>
<gene>
    <name evidence="10" type="primary">amaB</name>
    <name evidence="10" type="ORF">GWA01_16100</name>
</gene>
<feature type="binding site" evidence="7">
    <location>
        <position position="362"/>
    </location>
    <ligand>
        <name>Zn(2+)</name>
        <dbReference type="ChEBI" id="CHEBI:29105"/>
        <label>2</label>
    </ligand>
</feature>
<comment type="similarity">
    <text evidence="2">Belongs to the peptidase M20 family.</text>
</comment>
<evidence type="ECO:0000256" key="3">
    <source>
        <dbReference type="ARBA" id="ARBA00011738"/>
    </source>
</evidence>
<organism evidence="10 11">
    <name type="scientific">Gluconobacter wancherniae NBRC 103581</name>
    <dbReference type="NCBI Taxonomy" id="656744"/>
    <lineage>
        <taxon>Bacteria</taxon>
        <taxon>Pseudomonadati</taxon>
        <taxon>Pseudomonadota</taxon>
        <taxon>Alphaproteobacteria</taxon>
        <taxon>Acetobacterales</taxon>
        <taxon>Acetobacteraceae</taxon>
        <taxon>Gluconobacter</taxon>
    </lineage>
</organism>
<feature type="binding site" evidence="7">
    <location>
        <position position="105"/>
    </location>
    <ligand>
        <name>Zn(2+)</name>
        <dbReference type="ChEBI" id="CHEBI:29105"/>
        <label>2</label>
    </ligand>
</feature>
<dbReference type="Gene3D" id="3.40.630.10">
    <property type="entry name" value="Zn peptidases"/>
    <property type="match status" value="1"/>
</dbReference>
<dbReference type="Pfam" id="PF07687">
    <property type="entry name" value="M20_dimer"/>
    <property type="match status" value="1"/>
</dbReference>
<evidence type="ECO:0000256" key="6">
    <source>
        <dbReference type="ARBA" id="ARBA00023211"/>
    </source>
</evidence>
<dbReference type="InterPro" id="IPR011650">
    <property type="entry name" value="Peptidase_M20_dimer"/>
</dbReference>
<dbReference type="InterPro" id="IPR002933">
    <property type="entry name" value="Peptidase_M20"/>
</dbReference>
<evidence type="ECO:0000313" key="11">
    <source>
        <dbReference type="Proteomes" id="UP000321230"/>
    </source>
</evidence>
<keyword evidence="7" id="KW-0862">Zinc</keyword>
<dbReference type="NCBIfam" id="TIGR01879">
    <property type="entry name" value="hydantase"/>
    <property type="match status" value="1"/>
</dbReference>
<dbReference type="PANTHER" id="PTHR32494:SF19">
    <property type="entry name" value="ALLANTOATE DEIMINASE-RELATED"/>
    <property type="match status" value="1"/>
</dbReference>
<dbReference type="SUPFAM" id="SSF55031">
    <property type="entry name" value="Bacterial exopeptidase dimerisation domain"/>
    <property type="match status" value="1"/>
</dbReference>